<dbReference type="GO" id="GO:0071164">
    <property type="term" value="F:RNA cap trimethylguanosine synthase activity"/>
    <property type="evidence" value="ECO:0007669"/>
    <property type="project" value="TreeGrafter"/>
</dbReference>
<dbReference type="EMBL" id="HACM01003933">
    <property type="protein sequence ID" value="CRZ04375.1"/>
    <property type="molecule type" value="Transcribed_RNA"/>
</dbReference>
<feature type="non-terminal residue" evidence="9">
    <location>
        <position position="1"/>
    </location>
</feature>
<comment type="catalytic activity">
    <reaction evidence="5">
        <text>a 5'-end (N(2),N(7)-dimethyl 5'-triphosphoguanosine)-ribonucleoside in snRNA + S-adenosyl-L-methionine = a 5'-end (N(2),N(2),N(7)-trimethyl 5'-triphosphoguanosine)-ribonucleoside in snRNA + S-adenosyl-L-homocysteine + H(+)</text>
        <dbReference type="Rhea" id="RHEA:78479"/>
        <dbReference type="Rhea" id="RHEA-COMP:19087"/>
        <dbReference type="Rhea" id="RHEA-COMP:19089"/>
        <dbReference type="ChEBI" id="CHEBI:15378"/>
        <dbReference type="ChEBI" id="CHEBI:57856"/>
        <dbReference type="ChEBI" id="CHEBI:59789"/>
        <dbReference type="ChEBI" id="CHEBI:167623"/>
        <dbReference type="ChEBI" id="CHEBI:172880"/>
    </reaction>
    <physiologicalReaction direction="left-to-right" evidence="5">
        <dbReference type="Rhea" id="RHEA:78480"/>
    </physiologicalReaction>
</comment>
<evidence type="ECO:0000256" key="3">
    <source>
        <dbReference type="ARBA" id="ARBA00047418"/>
    </source>
</evidence>
<dbReference type="PANTHER" id="PTHR14741:SF32">
    <property type="entry name" value="TRIMETHYLGUANOSINE SYNTHASE"/>
    <property type="match status" value="1"/>
</dbReference>
<dbReference type="GO" id="GO:0005634">
    <property type="term" value="C:nucleus"/>
    <property type="evidence" value="ECO:0007669"/>
    <property type="project" value="TreeGrafter"/>
</dbReference>
<comment type="catalytic activity">
    <reaction evidence="6">
        <text>a 5'-end (N(7)-methyl 5'-triphosphoguanosine)-ribonucleoside in snRNA + S-adenosyl-L-methionine = a 5'-end (N(2),N(7)-dimethyl 5'-triphosphoguanosine)-ribonucleoside in snRNA + S-adenosyl-L-homocysteine + H(+)</text>
        <dbReference type="Rhea" id="RHEA:78471"/>
        <dbReference type="Rhea" id="RHEA-COMP:19085"/>
        <dbReference type="Rhea" id="RHEA-COMP:19087"/>
        <dbReference type="ChEBI" id="CHEBI:15378"/>
        <dbReference type="ChEBI" id="CHEBI:57856"/>
        <dbReference type="ChEBI" id="CHEBI:59789"/>
        <dbReference type="ChEBI" id="CHEBI:156461"/>
        <dbReference type="ChEBI" id="CHEBI:172880"/>
    </reaction>
    <physiologicalReaction direction="left-to-right" evidence="6">
        <dbReference type="Rhea" id="RHEA:78472"/>
    </physiologicalReaction>
</comment>
<proteinExistence type="inferred from homology"/>
<evidence type="ECO:0000256" key="6">
    <source>
        <dbReference type="ARBA" id="ARBA00049075"/>
    </source>
</evidence>
<reference evidence="9" key="1">
    <citation type="submission" date="2015-04" db="EMBL/GenBank/DDBJ databases">
        <title>The genome sequence of the plant pathogenic Rhizarian Plasmodiophora brassicae reveals insights in its biotrophic life cycle and the origin of chitin synthesis.</title>
        <authorList>
            <person name="Schwelm A."/>
            <person name="Fogelqvist J."/>
            <person name="Knaust A."/>
            <person name="Julke S."/>
            <person name="Lilja T."/>
            <person name="Dhandapani V."/>
            <person name="Bonilla-Rosso G."/>
            <person name="Karlsson M."/>
            <person name="Shevchenko A."/>
            <person name="Choi S.R."/>
            <person name="Kim H.G."/>
            <person name="Park J.Y."/>
            <person name="Lim Y.P."/>
            <person name="Ludwig-Muller J."/>
            <person name="Dixelius C."/>
        </authorList>
    </citation>
    <scope>NUCLEOTIDE SEQUENCE</scope>
    <source>
        <tissue evidence="9">Potato root galls</tissue>
    </source>
</reference>
<dbReference type="InterPro" id="IPR019012">
    <property type="entry name" value="RNA_cap_Gua-N2-MeTrfase"/>
</dbReference>
<evidence type="ECO:0000256" key="8">
    <source>
        <dbReference type="SAM" id="SignalP"/>
    </source>
</evidence>
<dbReference type="Pfam" id="PF09445">
    <property type="entry name" value="Methyltransf_15"/>
    <property type="match status" value="1"/>
</dbReference>
<dbReference type="SUPFAM" id="SSF53335">
    <property type="entry name" value="S-adenosyl-L-methionine-dependent methyltransferases"/>
    <property type="match status" value="1"/>
</dbReference>
<dbReference type="AlphaFoldDB" id="A0A0H5QQL8"/>
<feature type="chain" id="PRO_5005223658" description="Trimethylguanosine synthase" evidence="8">
    <location>
        <begin position="19"/>
        <end position="128"/>
    </location>
</feature>
<name>A0A0H5QQL8_9EUKA</name>
<evidence type="ECO:0000256" key="2">
    <source>
        <dbReference type="ARBA" id="ARBA00025783"/>
    </source>
</evidence>
<accession>A0A0H5QQL8</accession>
<comment type="catalytic activity">
    <reaction evidence="3">
        <text>a 5'-end (N(2),N(7)-dimethyl 5'-triphosphoguanosine)-ribonucleoside in snoRNA + S-adenosyl-L-methionine = a 5'-end (N(2),N(2),N(7)-trimethyl 5'-triphosphoguanosine)-ribonucleoside in snoRNA + S-adenosyl-L-homocysteine + H(+)</text>
        <dbReference type="Rhea" id="RHEA:78507"/>
        <dbReference type="Rhea" id="RHEA-COMP:19088"/>
        <dbReference type="Rhea" id="RHEA-COMP:19090"/>
        <dbReference type="ChEBI" id="CHEBI:15378"/>
        <dbReference type="ChEBI" id="CHEBI:57856"/>
        <dbReference type="ChEBI" id="CHEBI:59789"/>
        <dbReference type="ChEBI" id="CHEBI:167623"/>
        <dbReference type="ChEBI" id="CHEBI:172880"/>
    </reaction>
    <physiologicalReaction direction="left-to-right" evidence="3">
        <dbReference type="Rhea" id="RHEA:78508"/>
    </physiologicalReaction>
</comment>
<comment type="catalytic activity">
    <reaction evidence="4">
        <text>a 5'-end (N(7)-methyl 5'-triphosphoguanosine)-ribonucleoside in snoRNA + S-adenosyl-L-methionine = a 5'-end (N(2),N(7)-dimethyl 5'-triphosphoguanosine)-ribonucleoside in snoRNA + S-adenosyl-L-homocysteine + H(+)</text>
        <dbReference type="Rhea" id="RHEA:78475"/>
        <dbReference type="Rhea" id="RHEA-COMP:19086"/>
        <dbReference type="Rhea" id="RHEA-COMP:19088"/>
        <dbReference type="ChEBI" id="CHEBI:15378"/>
        <dbReference type="ChEBI" id="CHEBI:57856"/>
        <dbReference type="ChEBI" id="CHEBI:59789"/>
        <dbReference type="ChEBI" id="CHEBI:156461"/>
        <dbReference type="ChEBI" id="CHEBI:172880"/>
    </reaction>
    <physiologicalReaction direction="left-to-right" evidence="4">
        <dbReference type="Rhea" id="RHEA:78476"/>
    </physiologicalReaction>
</comment>
<evidence type="ECO:0000313" key="9">
    <source>
        <dbReference type="EMBL" id="CRZ04375.1"/>
    </source>
</evidence>
<dbReference type="PANTHER" id="PTHR14741">
    <property type="entry name" value="S-ADENOSYLMETHIONINE-DEPENDENT METHYLTRANSFERASE RELATED"/>
    <property type="match status" value="1"/>
</dbReference>
<dbReference type="Gene3D" id="3.40.50.150">
    <property type="entry name" value="Vaccinia Virus protein VP39"/>
    <property type="match status" value="1"/>
</dbReference>
<feature type="signal peptide" evidence="8">
    <location>
        <begin position="1"/>
        <end position="18"/>
    </location>
</feature>
<evidence type="ECO:0000256" key="1">
    <source>
        <dbReference type="ARBA" id="ARBA00018517"/>
    </source>
</evidence>
<keyword evidence="8" id="KW-0732">Signal</keyword>
<protein>
    <recommendedName>
        <fullName evidence="1">Trimethylguanosine synthase</fullName>
    </recommendedName>
    <alternativeName>
        <fullName evidence="7">Cap-specific guanine-N(2) methyltransferase</fullName>
    </alternativeName>
</protein>
<comment type="similarity">
    <text evidence="2">Belongs to the methyltransferase superfamily. Trimethylguanosine synthase family.</text>
</comment>
<evidence type="ECO:0000256" key="5">
    <source>
        <dbReference type="ARBA" id="ARBA00048763"/>
    </source>
</evidence>
<evidence type="ECO:0000256" key="4">
    <source>
        <dbReference type="ARBA" id="ARBA00048740"/>
    </source>
</evidence>
<dbReference type="InterPro" id="IPR029063">
    <property type="entry name" value="SAM-dependent_MTases_sf"/>
</dbReference>
<sequence length="128" mass="14401">QCILLSALLIANFVVVCPLSILNFPLRCFCCSQIDPNRIAMARHNAKLYGVEDRIEFIIGDFFEVVPSLKADVVFISPPWGITPQVHLLAICLNAFQQVDRIISNQNHSILRQISKETAFECSKSPTR</sequence>
<evidence type="ECO:0000256" key="7">
    <source>
        <dbReference type="ARBA" id="ARBA00049790"/>
    </source>
</evidence>
<organism evidence="9">
    <name type="scientific">Spongospora subterranea</name>
    <dbReference type="NCBI Taxonomy" id="70186"/>
    <lineage>
        <taxon>Eukaryota</taxon>
        <taxon>Sar</taxon>
        <taxon>Rhizaria</taxon>
        <taxon>Endomyxa</taxon>
        <taxon>Phytomyxea</taxon>
        <taxon>Plasmodiophorida</taxon>
        <taxon>Plasmodiophoridae</taxon>
        <taxon>Spongospora</taxon>
    </lineage>
</organism>